<dbReference type="PROSITE" id="PS50929">
    <property type="entry name" value="ABC_TM1F"/>
    <property type="match status" value="2"/>
</dbReference>
<dbReference type="GO" id="GO:0140359">
    <property type="term" value="F:ABC-type transporter activity"/>
    <property type="evidence" value="ECO:0007669"/>
    <property type="project" value="InterPro"/>
</dbReference>
<dbReference type="InterPro" id="IPR017871">
    <property type="entry name" value="ABC_transporter-like_CS"/>
</dbReference>
<evidence type="ECO:0000256" key="3">
    <source>
        <dbReference type="ARBA" id="ARBA00022692"/>
    </source>
</evidence>
<evidence type="ECO:0000256" key="5">
    <source>
        <dbReference type="ARBA" id="ARBA00022840"/>
    </source>
</evidence>
<feature type="region of interest" description="Disordered" evidence="8">
    <location>
        <begin position="646"/>
        <end position="677"/>
    </location>
</feature>
<dbReference type="GO" id="GO:0016887">
    <property type="term" value="F:ATP hydrolysis activity"/>
    <property type="evidence" value="ECO:0007669"/>
    <property type="project" value="InterPro"/>
</dbReference>
<sequence>MNLNTPSIGDAAHSWRSSLSSSGQDFVDQSPPKNDNSLLYHSTAFFFLTLPASIASALFLSRLVWLHKHGREHGLGRTELIYWSSFGLMLSGCISLIATLCMEIRNHQQPLAWDVLVAYASMLLAWMFAMVLNREEHKYTIRSSDFILGYYLIANLGVGAVLWLTPQAPSSPSPSPSYPFSNLHWFLGSLIIGLIVEAWPRGWTKVQKSSTASVFEKANLISRLSFHYIQPIMSIGYSRPLLLDDLTHLMPERIRSEHAYKDLAATWKVQEGRFRALVPKSRQEKAKPRLLFKTIALTFGWVGWAPIVLTRVVSTTLVYLQPVLLGRILDFMMASSSSTEAPQPLSYGIYLAVLMFLVSLMSSVTGAQLLQLNAERGMEIRSGLIGLIYRKSLILSPEARQTQTAGAISNHMSVDAEKWATALNTLPQWVSAPIELLVALWMLYRQLGWCSLVGLVTVVGLIPIQHKVSDIFSEIKDTKLKTMDHRIRLVTEMLTSIKTVKLYAWENAFKARIAGYREIEMSVLRRFGVVYAAMTLIFSTTMFMSLLSFGIYAAVGGPGGTPGEITPHVIFVSLSLFGLLSKPISSMDTLLSSTTSILVATRRIQAFLLSEELSVDLTSVLSGYSEDDVVVRDAVLSWHKQAADDQVGRDNDNATGDETAPLLASASSSSSFSETVATPRAPTLTNINFRLRAGSITAVVGRIGSGKSSLLSALIGDMYKYQGSVQVRGSVAYVSQQAWILHSSVKDNILFGKPLDQDRYEAVIRACCLQQDLDMLPTGDQTEIGERGINLSGGQKQRVALARAAYQDADVYLLDDPLSAVDAHVDHHIWKNLIGPEGLLKDKTRLLVTHGLHHLSEVDQVLVMKDGSISEKGQFDELLEAKRGFYQLNLEFSVTANKQHRKAANKAVTSLTDTMSEAGSEATEDIDATTVVAAAGNASSSAQDPKATNDDKPKPAAALVVAEKMVHGGVGWHMFMVYAKAASYTNIALVIILYILVEVAQVGTSFWLRYWSDAGGQDKYSVIEFLVIYAGFTVAYMAFNMVLFYVANVLAAVRGARHMHDRLLDNLVRQPMAFFDVTPVGRIINRFSTDVDAIDENIIWNLIDVVYCLVAIAGTLVVISISTPQFLYAVPPLTLCYLYIQSYFLASSQALKRFMSVSKSPLYQHFSETLAGVSTIRAMSAAPRFVRANGKKADLSAETQLAFGMANRWLKVRLEFLGALIVFDAALLAVLNRSTVGGASLVGLSLTYAMNITGDITYLVRSWAEMSNQLISVERIEEYAELPQEAPLETGVRLPESWPAEGRIVFRDFSARYREGLEPVLKNVSFEVAPGEKVGIVGRTGAGKSSLTLALFRMIEAKDSYWARATAASVHGTSAVDLNGNDTLGGRTGGGSIEIDGVDISTLGLHTLRSHLSIIPQDPTLFAGTIRENLDPFHQSTDAELWTALERAHLKPLISSFSEGLSYEIVSNGENFSVGQRSLICLARALLRKTKILVLDEATAAVDVETDELIQRTIREEFKDRTVLTIAHRIKTVMDSDKILVLERGEVEEYESPELLLKRREGSLFFRLAEQAGEVH</sequence>
<gene>
    <name evidence="12" type="ORF">K457DRAFT_29151</name>
</gene>
<organism evidence="12 13">
    <name type="scientific">Linnemannia elongata AG-77</name>
    <dbReference type="NCBI Taxonomy" id="1314771"/>
    <lineage>
        <taxon>Eukaryota</taxon>
        <taxon>Fungi</taxon>
        <taxon>Fungi incertae sedis</taxon>
        <taxon>Mucoromycota</taxon>
        <taxon>Mortierellomycotina</taxon>
        <taxon>Mortierellomycetes</taxon>
        <taxon>Mortierellales</taxon>
        <taxon>Mortierellaceae</taxon>
        <taxon>Linnemannia</taxon>
    </lineage>
</organism>
<feature type="transmembrane region" description="Helical" evidence="9">
    <location>
        <begin position="529"/>
        <end position="553"/>
    </location>
</feature>
<evidence type="ECO:0000313" key="12">
    <source>
        <dbReference type="EMBL" id="OAQ34034.1"/>
    </source>
</evidence>
<keyword evidence="7 9" id="KW-0472">Membrane</keyword>
<feature type="transmembrane region" description="Helical" evidence="9">
    <location>
        <begin position="290"/>
        <end position="310"/>
    </location>
</feature>
<feature type="transmembrane region" description="Helical" evidence="9">
    <location>
        <begin position="347"/>
        <end position="370"/>
    </location>
</feature>
<dbReference type="GO" id="GO:0016020">
    <property type="term" value="C:membrane"/>
    <property type="evidence" value="ECO:0007669"/>
    <property type="project" value="UniProtKB-SubCell"/>
</dbReference>
<dbReference type="Gene3D" id="1.20.1560.10">
    <property type="entry name" value="ABC transporter type 1, transmembrane domain"/>
    <property type="match status" value="2"/>
</dbReference>
<keyword evidence="12" id="KW-0378">Hydrolase</keyword>
<feature type="transmembrane region" description="Helical" evidence="9">
    <location>
        <begin position="1214"/>
        <end position="1231"/>
    </location>
</feature>
<protein>
    <submittedName>
        <fullName evidence="12">p-loop containing nucleoside triphosphate hydrolase protein</fullName>
    </submittedName>
</protein>
<feature type="transmembrane region" description="Helical" evidence="9">
    <location>
        <begin position="565"/>
        <end position="581"/>
    </location>
</feature>
<dbReference type="EMBL" id="KV442019">
    <property type="protein sequence ID" value="OAQ34034.1"/>
    <property type="molecule type" value="Genomic_DNA"/>
</dbReference>
<feature type="transmembrane region" description="Helical" evidence="9">
    <location>
        <begin position="1126"/>
        <end position="1146"/>
    </location>
</feature>
<dbReference type="CDD" id="cd03250">
    <property type="entry name" value="ABCC_MRP_domain1"/>
    <property type="match status" value="1"/>
</dbReference>
<dbReference type="FunFam" id="3.40.50.300:FF:000163">
    <property type="entry name" value="Multidrug resistance-associated protein member 4"/>
    <property type="match status" value="1"/>
</dbReference>
<dbReference type="OrthoDB" id="6500128at2759"/>
<dbReference type="PANTHER" id="PTHR24223">
    <property type="entry name" value="ATP-BINDING CASSETTE SUB-FAMILY C"/>
    <property type="match status" value="1"/>
</dbReference>
<feature type="transmembrane region" description="Helical" evidence="9">
    <location>
        <begin position="111"/>
        <end position="132"/>
    </location>
</feature>
<keyword evidence="5" id="KW-0067">ATP-binding</keyword>
<comment type="subcellular location">
    <subcellularLocation>
        <location evidence="1">Membrane</location>
        <topology evidence="1">Multi-pass membrane protein</topology>
    </subcellularLocation>
</comment>
<feature type="transmembrane region" description="Helical" evidence="9">
    <location>
        <begin position="144"/>
        <end position="163"/>
    </location>
</feature>
<dbReference type="SUPFAM" id="SSF90123">
    <property type="entry name" value="ABC transporter transmembrane region"/>
    <property type="match status" value="2"/>
</dbReference>
<keyword evidence="4" id="KW-0547">Nucleotide-binding</keyword>
<feature type="domain" description="ABC transmembrane type-1" evidence="11">
    <location>
        <begin position="307"/>
        <end position="587"/>
    </location>
</feature>
<feature type="domain" description="ABC transporter" evidence="10">
    <location>
        <begin position="1304"/>
        <end position="1569"/>
    </location>
</feature>
<dbReference type="InterPro" id="IPR003439">
    <property type="entry name" value="ABC_transporter-like_ATP-bd"/>
</dbReference>
<evidence type="ECO:0000259" key="11">
    <source>
        <dbReference type="PROSITE" id="PS50929"/>
    </source>
</evidence>
<feature type="transmembrane region" description="Helical" evidence="9">
    <location>
        <begin position="80"/>
        <end position="99"/>
    </location>
</feature>
<feature type="transmembrane region" description="Helical" evidence="9">
    <location>
        <begin position="984"/>
        <end position="1008"/>
    </location>
</feature>
<evidence type="ECO:0000256" key="2">
    <source>
        <dbReference type="ARBA" id="ARBA00022448"/>
    </source>
</evidence>
<evidence type="ECO:0000256" key="9">
    <source>
        <dbReference type="SAM" id="Phobius"/>
    </source>
</evidence>
<keyword evidence="6 9" id="KW-1133">Transmembrane helix</keyword>
<feature type="domain" description="ABC transporter" evidence="10">
    <location>
        <begin position="667"/>
        <end position="891"/>
    </location>
</feature>
<dbReference type="CDD" id="cd18579">
    <property type="entry name" value="ABC_6TM_ABCC_D1"/>
    <property type="match status" value="1"/>
</dbReference>
<reference evidence="12 13" key="1">
    <citation type="submission" date="2016-05" db="EMBL/GenBank/DDBJ databases">
        <title>Genome sequencing reveals origins of a unique bacterial endosymbiosis in the earliest lineages of terrestrial Fungi.</title>
        <authorList>
            <consortium name="DOE Joint Genome Institute"/>
            <person name="Uehling J."/>
            <person name="Gryganskyi A."/>
            <person name="Hameed K."/>
            <person name="Tschaplinski T."/>
            <person name="Misztal P."/>
            <person name="Wu S."/>
            <person name="Desiro A."/>
            <person name="Vande Pol N."/>
            <person name="Du Z.-Y."/>
            <person name="Zienkiewicz A."/>
            <person name="Zienkiewicz K."/>
            <person name="Morin E."/>
            <person name="Tisserant E."/>
            <person name="Splivallo R."/>
            <person name="Hainaut M."/>
            <person name="Henrissat B."/>
            <person name="Ohm R."/>
            <person name="Kuo A."/>
            <person name="Yan J."/>
            <person name="Lipzen A."/>
            <person name="Nolan M."/>
            <person name="Labutti K."/>
            <person name="Barry K."/>
            <person name="Goldstein A."/>
            <person name="Labbe J."/>
            <person name="Schadt C."/>
            <person name="Tuskan G."/>
            <person name="Grigoriev I."/>
            <person name="Martin F."/>
            <person name="Vilgalys R."/>
            <person name="Bonito G."/>
        </authorList>
    </citation>
    <scope>NUCLEOTIDE SEQUENCE [LARGE SCALE GENOMIC DNA]</scope>
    <source>
        <strain evidence="12 13">AG-77</strain>
    </source>
</reference>
<keyword evidence="13" id="KW-1185">Reference proteome</keyword>
<dbReference type="PANTHER" id="PTHR24223:SF399">
    <property type="entry name" value="ABC TRANSPORTER ATNG"/>
    <property type="match status" value="1"/>
</dbReference>
<dbReference type="SUPFAM" id="SSF52540">
    <property type="entry name" value="P-loop containing nucleoside triphosphate hydrolases"/>
    <property type="match status" value="2"/>
</dbReference>
<evidence type="ECO:0000259" key="10">
    <source>
        <dbReference type="PROSITE" id="PS50893"/>
    </source>
</evidence>
<dbReference type="Pfam" id="PF00005">
    <property type="entry name" value="ABC_tran"/>
    <property type="match status" value="2"/>
</dbReference>
<dbReference type="Gene3D" id="3.40.50.300">
    <property type="entry name" value="P-loop containing nucleotide triphosphate hydrolases"/>
    <property type="match status" value="2"/>
</dbReference>
<evidence type="ECO:0000313" key="13">
    <source>
        <dbReference type="Proteomes" id="UP000078512"/>
    </source>
</evidence>
<dbReference type="InterPro" id="IPR027417">
    <property type="entry name" value="P-loop_NTPase"/>
</dbReference>
<dbReference type="FunFam" id="1.20.1560.10:FF:000010">
    <property type="entry name" value="Multidrug resistance-associated ABC transporter"/>
    <property type="match status" value="1"/>
</dbReference>
<dbReference type="PROSITE" id="PS50893">
    <property type="entry name" value="ABC_TRANSPORTER_2"/>
    <property type="match status" value="2"/>
</dbReference>
<dbReference type="FunFam" id="3.40.50.300:FF:000997">
    <property type="entry name" value="Multidrug resistance-associated protein 1"/>
    <property type="match status" value="1"/>
</dbReference>
<dbReference type="InterPro" id="IPR044746">
    <property type="entry name" value="ABCC_6TM_D1"/>
</dbReference>
<dbReference type="InterPro" id="IPR036640">
    <property type="entry name" value="ABC1_TM_sf"/>
</dbReference>
<feature type="domain" description="ABC transmembrane type-1" evidence="11">
    <location>
        <begin position="988"/>
        <end position="1268"/>
    </location>
</feature>
<name>A0A197KCA9_9FUNG</name>
<dbReference type="Proteomes" id="UP000078512">
    <property type="component" value="Unassembled WGS sequence"/>
</dbReference>
<feature type="transmembrane region" description="Helical" evidence="9">
    <location>
        <begin position="38"/>
        <end position="60"/>
    </location>
</feature>
<feature type="transmembrane region" description="Helical" evidence="9">
    <location>
        <begin position="1098"/>
        <end position="1120"/>
    </location>
</feature>
<evidence type="ECO:0000256" key="7">
    <source>
        <dbReference type="ARBA" id="ARBA00023136"/>
    </source>
</evidence>
<dbReference type="SMART" id="SM00382">
    <property type="entry name" value="AAA"/>
    <property type="match status" value="2"/>
</dbReference>
<dbReference type="CDD" id="cd18603">
    <property type="entry name" value="ABC_6TM_MRP1_2_3_6_D2_like"/>
    <property type="match status" value="1"/>
</dbReference>
<dbReference type="InterPro" id="IPR003593">
    <property type="entry name" value="AAA+_ATPase"/>
</dbReference>
<dbReference type="STRING" id="1314771.A0A197KCA9"/>
<keyword evidence="2" id="KW-0813">Transport</keyword>
<dbReference type="Pfam" id="PF00664">
    <property type="entry name" value="ABC_membrane"/>
    <property type="match status" value="2"/>
</dbReference>
<dbReference type="PROSITE" id="PS00211">
    <property type="entry name" value="ABC_TRANSPORTER_1"/>
    <property type="match status" value="2"/>
</dbReference>
<feature type="compositionally biased region" description="Low complexity" evidence="8">
    <location>
        <begin position="664"/>
        <end position="673"/>
    </location>
</feature>
<dbReference type="GO" id="GO:0005524">
    <property type="term" value="F:ATP binding"/>
    <property type="evidence" value="ECO:0007669"/>
    <property type="project" value="UniProtKB-KW"/>
</dbReference>
<evidence type="ECO:0000256" key="4">
    <source>
        <dbReference type="ARBA" id="ARBA00022741"/>
    </source>
</evidence>
<accession>A0A197KCA9</accession>
<evidence type="ECO:0000256" key="8">
    <source>
        <dbReference type="SAM" id="MobiDB-lite"/>
    </source>
</evidence>
<dbReference type="InterPro" id="IPR050173">
    <property type="entry name" value="ABC_transporter_C-like"/>
</dbReference>
<dbReference type="CDD" id="cd03244">
    <property type="entry name" value="ABCC_MRP_domain2"/>
    <property type="match status" value="1"/>
</dbReference>
<feature type="transmembrane region" description="Helical" evidence="9">
    <location>
        <begin position="183"/>
        <end position="200"/>
    </location>
</feature>
<keyword evidence="3 9" id="KW-0812">Transmembrane</keyword>
<proteinExistence type="predicted"/>
<feature type="transmembrane region" description="Helical" evidence="9">
    <location>
        <begin position="1028"/>
        <end position="1053"/>
    </location>
</feature>
<dbReference type="InterPro" id="IPR011527">
    <property type="entry name" value="ABC1_TM_dom"/>
</dbReference>
<evidence type="ECO:0000256" key="6">
    <source>
        <dbReference type="ARBA" id="ARBA00022989"/>
    </source>
</evidence>
<evidence type="ECO:0000256" key="1">
    <source>
        <dbReference type="ARBA" id="ARBA00004141"/>
    </source>
</evidence>